<feature type="compositionally biased region" description="Basic and acidic residues" evidence="1">
    <location>
        <begin position="716"/>
        <end position="725"/>
    </location>
</feature>
<dbReference type="Proteomes" id="UP000290289">
    <property type="component" value="Chromosome 5"/>
</dbReference>
<feature type="compositionally biased region" description="Polar residues" evidence="1">
    <location>
        <begin position="1033"/>
        <end position="1047"/>
    </location>
</feature>
<feature type="compositionally biased region" description="Basic and acidic residues" evidence="1">
    <location>
        <begin position="385"/>
        <end position="427"/>
    </location>
</feature>
<name>A0A498JVX9_MALDO</name>
<feature type="compositionally biased region" description="Low complexity" evidence="1">
    <location>
        <begin position="1240"/>
        <end position="1249"/>
    </location>
</feature>
<dbReference type="PANTHER" id="PTHR31008">
    <property type="entry name" value="COP1-INTERACTING PROTEIN-RELATED"/>
    <property type="match status" value="1"/>
</dbReference>
<feature type="region of interest" description="Disordered" evidence="1">
    <location>
        <begin position="1140"/>
        <end position="1204"/>
    </location>
</feature>
<feature type="region of interest" description="Disordered" evidence="1">
    <location>
        <begin position="307"/>
        <end position="433"/>
    </location>
</feature>
<dbReference type="PANTHER" id="PTHR31008:SF0">
    <property type="entry name" value="CSL1"/>
    <property type="match status" value="1"/>
</dbReference>
<protein>
    <recommendedName>
        <fullName evidence="4">FH2 domain-containing protein</fullName>
    </recommendedName>
</protein>
<evidence type="ECO:0000313" key="3">
    <source>
        <dbReference type="Proteomes" id="UP000290289"/>
    </source>
</evidence>
<feature type="compositionally biased region" description="Pro residues" evidence="1">
    <location>
        <begin position="1267"/>
        <end position="1278"/>
    </location>
</feature>
<organism evidence="2 3">
    <name type="scientific">Malus domestica</name>
    <name type="common">Apple</name>
    <name type="synonym">Pyrus malus</name>
    <dbReference type="NCBI Taxonomy" id="3750"/>
    <lineage>
        <taxon>Eukaryota</taxon>
        <taxon>Viridiplantae</taxon>
        <taxon>Streptophyta</taxon>
        <taxon>Embryophyta</taxon>
        <taxon>Tracheophyta</taxon>
        <taxon>Spermatophyta</taxon>
        <taxon>Magnoliopsida</taxon>
        <taxon>eudicotyledons</taxon>
        <taxon>Gunneridae</taxon>
        <taxon>Pentapetalae</taxon>
        <taxon>rosids</taxon>
        <taxon>fabids</taxon>
        <taxon>Rosales</taxon>
        <taxon>Rosaceae</taxon>
        <taxon>Amygdaloideae</taxon>
        <taxon>Maleae</taxon>
        <taxon>Malus</taxon>
    </lineage>
</organism>
<feature type="compositionally biased region" description="Low complexity" evidence="1">
    <location>
        <begin position="334"/>
        <end position="344"/>
    </location>
</feature>
<feature type="region of interest" description="Disordered" evidence="1">
    <location>
        <begin position="1234"/>
        <end position="1421"/>
    </location>
</feature>
<feature type="compositionally biased region" description="Pro residues" evidence="1">
    <location>
        <begin position="1184"/>
        <end position="1199"/>
    </location>
</feature>
<feature type="compositionally biased region" description="Gly residues" evidence="1">
    <location>
        <begin position="1409"/>
        <end position="1421"/>
    </location>
</feature>
<evidence type="ECO:0008006" key="4">
    <source>
        <dbReference type="Google" id="ProtNLM"/>
    </source>
</evidence>
<feature type="compositionally biased region" description="Basic and acidic residues" evidence="1">
    <location>
        <begin position="350"/>
        <end position="362"/>
    </location>
</feature>
<feature type="compositionally biased region" description="Basic and acidic residues" evidence="1">
    <location>
        <begin position="796"/>
        <end position="814"/>
    </location>
</feature>
<evidence type="ECO:0000256" key="1">
    <source>
        <dbReference type="SAM" id="MobiDB-lite"/>
    </source>
</evidence>
<feature type="region of interest" description="Disordered" evidence="1">
    <location>
        <begin position="1033"/>
        <end position="1061"/>
    </location>
</feature>
<feature type="compositionally biased region" description="Basic residues" evidence="1">
    <location>
        <begin position="309"/>
        <end position="323"/>
    </location>
</feature>
<evidence type="ECO:0000313" key="2">
    <source>
        <dbReference type="EMBL" id="RXH99246.1"/>
    </source>
</evidence>
<feature type="compositionally biased region" description="Basic residues" evidence="1">
    <location>
        <begin position="363"/>
        <end position="372"/>
    </location>
</feature>
<proteinExistence type="predicted"/>
<keyword evidence="3" id="KW-1185">Reference proteome</keyword>
<dbReference type="STRING" id="3750.A0A498JVX9"/>
<sequence length="1661" mass="183714">MEARLDYALFQLTPTRTRCDLVIFYGGKSEKLASGLFQPFVSHLKYVKDEISRAGYSITLRPPTQMAPWFTKSTFQRFVRFVSTPAVLERFVSIEKEILQIESSVQLEEGVVSANQSTRKSTGSLKKRGELEEAGDVENENSKVYLRRLLETRVALLRKQQAMAYARGLVAGFEIYNMDDVISFSDAFGASRLREACINFKELYKQKHTDGLWIQEVAAVVACSSSDLQFTGASEITLTNEPEVTNQNVMPNQNPQYFYGSLGHSNQLPPYHGYPFPTMQSFPPHYPRNMQWPPSMDEANCGRELNYHRTQKSSSRRKKKNKTQTKYSGEGNQTESSDSTSATDSDSETLQERKHSDMENSSKKKFKKKSSRKVVIENINYITPKRRDGNKDGVSDESFSDEKTEKAEVLEISHESHSQERGVEKSHSMFNGSSSEDLTVQAVVAIDVQDGHFIARSEGGNSLAERPTLGLNFERTPNKLTVSAAADPLVAMERNGTNDHGVKLEDFRNEENFSSVMERKDCAAEDILLLQRSVTSETENRSAFSASAAESTVTRGSRGEDWFVVNHSESTEDQKVPMKQTVFNGDCIFALERKSNMCVDDSFFIQSRSAVDDMYESPWKTEISMVNDLSLAAQKENGVIDIPQTRTSEPDDLCMILERDSNLESAEISWTIDYGADISFTEANRRSSGVETADGVDKKPASNGVDTNVKSNKVPGAKERGKEAKSSIVRRSLVNNRPDIKSKKVFPARGPIIQKSKFEKEEEIRQKMEEMRIERQKRIAEKTAAAGFSPIAPKRASLEGKTEKGSPIKSDKSKLQPTKRTLNLPLFRRKPSGIKAMKDTKGAKSLPAKQKNASRRGVPKDRSCGDSANEIRMTELRKKITIFRDIIDLPACDASAAITEMVMRLMGDLQKLFPEIVLHKQLSEIEEASIEKVLASFCKALKSIGESWMTSYDRLDKPRYDFPSLKENVNQDELVKAGSLYDFVVETVLETLDCLMKMARDKFDMMDEDDQKREDYSPRNSSFGKFLSDSESYASGSTCPSPITPSSVLPEIDGSPRAQKRANIGSKSPLLWTLRVQAVGKLNLMIDVKNLSLHLSKQGAHGTNNGLEKIENLFEEPSIGTELDRTPQKTIAATDEEVVAPNLSLNEKSSGKGIDNTSDDVETPTTASETLEADTRVSLLSPSPTLPQPKSAPLPPPPTTQQLSLPNTEAATRIPTFPPPPPLHTLKLNVATPLPPSPSLPAMQPQIAATPPPPPTLTPHNVAAVGGPPPPPPQPMEPGPVSVNLTPPPTPVIPRSTKVVPPLPPPPQGSSNGAPAPPPPPGPSIGSPPPPPPMLKGPSNGGAPPPPPMLKGPSNGAAPPPPPALGTGRSLRPKKDTKLKRSPQMGSLYRLLKRKVEGSSLDGKASNGRKGGIGSSSGGKQGMADALAEITKRSAYFQQIEEDVQKYAKPIMEMRTTLGSFKTKDMNELMQFHKKVESVLEHLTDESQVLSRFEGFPTKKLEAIRMAAALHTNLNTMLNELQNWKLVVPLGQLLDKAERCFDKIKGKIDTMERTKDDEAKKFQSQNIHFDFNILIRFKEAMVDVSSSCMEMALKERREAKAACKTGTKTDQKQTKICVKMLWKAFQFAFRVYTFAGGHDDRADMLTKELANEIESDGPQHN</sequence>
<feature type="region of interest" description="Disordered" evidence="1">
    <location>
        <begin position="784"/>
        <end position="864"/>
    </location>
</feature>
<feature type="compositionally biased region" description="Basic residues" evidence="1">
    <location>
        <begin position="1371"/>
        <end position="1381"/>
    </location>
</feature>
<feature type="compositionally biased region" description="Pro residues" evidence="1">
    <location>
        <begin position="1315"/>
        <end position="1335"/>
    </location>
</feature>
<reference evidence="2 3" key="1">
    <citation type="submission" date="2018-10" db="EMBL/GenBank/DDBJ databases">
        <title>A high-quality apple genome assembly.</title>
        <authorList>
            <person name="Hu J."/>
        </authorList>
    </citation>
    <scope>NUCLEOTIDE SEQUENCE [LARGE SCALE GENOMIC DNA]</scope>
    <source>
        <strain evidence="3">cv. HFTH1</strain>
        <tissue evidence="2">Young leaf</tissue>
    </source>
</reference>
<gene>
    <name evidence="2" type="ORF">DVH24_011571</name>
</gene>
<comment type="caution">
    <text evidence="2">The sequence shown here is derived from an EMBL/GenBank/DDBJ whole genome shotgun (WGS) entry which is preliminary data.</text>
</comment>
<feature type="region of interest" description="Disordered" evidence="1">
    <location>
        <begin position="686"/>
        <end position="726"/>
    </location>
</feature>
<accession>A0A498JVX9</accession>
<dbReference type="EMBL" id="RDQH01000331">
    <property type="protein sequence ID" value="RXH99246.1"/>
    <property type="molecule type" value="Genomic_DNA"/>
</dbReference>